<dbReference type="EMBL" id="PXVC01000180">
    <property type="protein sequence ID" value="PSI00274.1"/>
    <property type="molecule type" value="Genomic_DNA"/>
</dbReference>
<gene>
    <name evidence="1" type="ORF">C7K08_14050</name>
</gene>
<name>A0A2P7EAP2_9SYNE</name>
<reference evidence="2" key="1">
    <citation type="submission" date="2018-03" db="EMBL/GenBank/DDBJ databases">
        <title>Ecological and genomic features of two cosmopolitan and abundant freshwater picocyanobacteria.</title>
        <authorList>
            <person name="Cabello-Yeves P.J."/>
            <person name="Picazo A."/>
            <person name="Camacho A."/>
            <person name="Callieri C."/>
            <person name="Rosselli R."/>
            <person name="Roda-Garcia J."/>
            <person name="Coutinho F.H."/>
            <person name="Rodriguez-Valera F."/>
        </authorList>
    </citation>
    <scope>NUCLEOTIDE SEQUENCE [LARGE SCALE GENOMIC DNA]</scope>
    <source>
        <strain evidence="2">Tous</strain>
    </source>
</reference>
<proteinExistence type="predicted"/>
<comment type="caution">
    <text evidence="1">The sequence shown here is derived from an EMBL/GenBank/DDBJ whole genome shotgun (WGS) entry which is preliminary data.</text>
</comment>
<dbReference type="RefSeq" id="WP_161955943.1">
    <property type="nucleotide sequence ID" value="NZ_PXVC01000180.1"/>
</dbReference>
<feature type="non-terminal residue" evidence="1">
    <location>
        <position position="1"/>
    </location>
</feature>
<dbReference type="AlphaFoldDB" id="A0A2P7EAP2"/>
<dbReference type="Proteomes" id="UP000240206">
    <property type="component" value="Unassembled WGS sequence"/>
</dbReference>
<evidence type="ECO:0000313" key="2">
    <source>
        <dbReference type="Proteomes" id="UP000240206"/>
    </source>
</evidence>
<protein>
    <submittedName>
        <fullName evidence="1">Uncharacterized protein</fullName>
    </submittedName>
</protein>
<keyword evidence="2" id="KW-1185">Reference proteome</keyword>
<evidence type="ECO:0000313" key="1">
    <source>
        <dbReference type="EMBL" id="PSI00274.1"/>
    </source>
</evidence>
<sequence length="346" mass="38062">VVPLNKSIEEPNVLDRGLNILANTNSIKNITYGGFRDLYRGGRWLPSISTTVPMGYGAKGVMAGFGFSGSDCTIESKQCINHPTPTITSIQEIGEAVLDSYIGFGDPLNGVSVLISNITQNTIRQGQSGKYLGGNQTGVSISRNIGPDTAIKIGTEGMIRWGGPRNLDSDRPKSAFGVISHRITLRPEPTDPFDTSTRWFSDLYLTVGVGNGQYRPLDQVISAQIQYAKDAGCWDGRRKCNDMQWRDAFLKGTEWGNYYPLGVLTLAVTDQAHLITEWWGRNLNVSLSLQPFKEIGWTITPGVGNLIPNSDYGNNVNIPACRQCDMGEAITTRPLFYLRSMLNIKF</sequence>
<organism evidence="1 2">
    <name type="scientific">Synechococcus lacustris str. Tous</name>
    <dbReference type="NCBI Taxonomy" id="1910958"/>
    <lineage>
        <taxon>Bacteria</taxon>
        <taxon>Bacillati</taxon>
        <taxon>Cyanobacteriota</taxon>
        <taxon>Cyanophyceae</taxon>
        <taxon>Synechococcales</taxon>
        <taxon>Synechococcaceae</taxon>
        <taxon>Synechococcus</taxon>
    </lineage>
</organism>
<accession>A0A2P7EAP2</accession>